<reference evidence="3" key="1">
    <citation type="journal article" date="2020" name="mSystems">
        <title>Genome- and Community-Level Interaction Insights into Carbon Utilization and Element Cycling Functions of Hydrothermarchaeota in Hydrothermal Sediment.</title>
        <authorList>
            <person name="Zhou Z."/>
            <person name="Liu Y."/>
            <person name="Xu W."/>
            <person name="Pan J."/>
            <person name="Luo Z.H."/>
            <person name="Li M."/>
        </authorList>
    </citation>
    <scope>NUCLEOTIDE SEQUENCE [LARGE SCALE GENOMIC DNA]</scope>
    <source>
        <strain evidence="3">SpSt-1217</strain>
    </source>
</reference>
<sequence>MNKLSVFQKNKLRIIVFSFFLSGGAVQLNGQVNSMEQTLSGVRENVSRVNQMAESQNIYKAVELLNTTRRDFDSYVSHYFDDEYRAARKENPAYTPELNLQFSNTLSAVYWEERVKRSQRAIDNAKEAFAARNYQRTLNAQDEVWAYLKTVYTVANTIKDVAENIVTQNYVDAAKSAYDGANDFIGNYKEIEDARLQIINTDRYEIEVQSLIKRAERMEETNWQFASYMRAYEQDVDDFYRLIDRFNTRVKTLGNETLTEWSGADYSWNGQPFLSQIEGLGDKFKTNNQNYESVKKQIENIISQAENQKEEVENNINETNSPEKFERLNKLEEDFDEFYNFAIDVVDECYRVSQSKTVAQSEPQTSPVSNQKDITQNTTSQSVSANQGTNANVSQGANPLGVRVPNVYFHSFWADSRGNKMKFRQNGQNVEIEGIGVAGVGQIQNGVLVYSYAESNGTRRKNEYRLLDDGFKMEVKKEWSDMMIKDHLTIQNNFTAPSQQKIDEFRKTNDNFITSVLSYVGSTMAMFGDADRDRVPDEFDRCADTPAGLTVDNGGVDIMGCPVNSNLVENTVSVSSDTETSAFENRGGSNQNQINKSTSTMPQVNQRKNSLPQTSVSGDNHTTGKVSNENHVLFQNVTGGFKMIGIK</sequence>
<feature type="coiled-coil region" evidence="1">
    <location>
        <begin position="288"/>
        <end position="322"/>
    </location>
</feature>
<comment type="caution">
    <text evidence="3">The sequence shown here is derived from an EMBL/GenBank/DDBJ whole genome shotgun (WGS) entry which is preliminary data.</text>
</comment>
<organism evidence="3">
    <name type="scientific">Mariniphaga anaerophila</name>
    <dbReference type="NCBI Taxonomy" id="1484053"/>
    <lineage>
        <taxon>Bacteria</taxon>
        <taxon>Pseudomonadati</taxon>
        <taxon>Bacteroidota</taxon>
        <taxon>Bacteroidia</taxon>
        <taxon>Marinilabiliales</taxon>
        <taxon>Prolixibacteraceae</taxon>
        <taxon>Mariniphaga</taxon>
    </lineage>
</organism>
<accession>A0A831LKG3</accession>
<evidence type="ECO:0000256" key="2">
    <source>
        <dbReference type="SAM" id="MobiDB-lite"/>
    </source>
</evidence>
<keyword evidence="1" id="KW-0175">Coiled coil</keyword>
<evidence type="ECO:0000313" key="3">
    <source>
        <dbReference type="EMBL" id="HDR50324.1"/>
    </source>
</evidence>
<protein>
    <submittedName>
        <fullName evidence="3">Uncharacterized protein</fullName>
    </submittedName>
</protein>
<dbReference type="AlphaFoldDB" id="A0A831LKG3"/>
<feature type="region of interest" description="Disordered" evidence="2">
    <location>
        <begin position="578"/>
        <end position="626"/>
    </location>
</feature>
<dbReference type="Proteomes" id="UP000886047">
    <property type="component" value="Unassembled WGS sequence"/>
</dbReference>
<name>A0A831LKG3_9BACT</name>
<feature type="non-terminal residue" evidence="3">
    <location>
        <position position="647"/>
    </location>
</feature>
<proteinExistence type="predicted"/>
<gene>
    <name evidence="3" type="ORF">ENN90_01700</name>
</gene>
<evidence type="ECO:0000256" key="1">
    <source>
        <dbReference type="SAM" id="Coils"/>
    </source>
</evidence>
<feature type="region of interest" description="Disordered" evidence="2">
    <location>
        <begin position="357"/>
        <end position="397"/>
    </location>
</feature>
<dbReference type="EMBL" id="DSDK01000100">
    <property type="protein sequence ID" value="HDR50324.1"/>
    <property type="molecule type" value="Genomic_DNA"/>
</dbReference>